<protein>
    <submittedName>
        <fullName evidence="1">Uncharacterized protein</fullName>
    </submittedName>
</protein>
<reference evidence="1" key="1">
    <citation type="journal article" date="2014" name="Front. Microbiol.">
        <title>High frequency of phylogenetically diverse reductive dehalogenase-homologous genes in deep subseafloor sedimentary metagenomes.</title>
        <authorList>
            <person name="Kawai M."/>
            <person name="Futagami T."/>
            <person name="Toyoda A."/>
            <person name="Takaki Y."/>
            <person name="Nishi S."/>
            <person name="Hori S."/>
            <person name="Arai W."/>
            <person name="Tsubouchi T."/>
            <person name="Morono Y."/>
            <person name="Uchiyama I."/>
            <person name="Ito T."/>
            <person name="Fujiyama A."/>
            <person name="Inagaki F."/>
            <person name="Takami H."/>
        </authorList>
    </citation>
    <scope>NUCLEOTIDE SEQUENCE</scope>
    <source>
        <strain evidence="1">Expedition CK06-06</strain>
    </source>
</reference>
<proteinExistence type="predicted"/>
<accession>X0S2Q2</accession>
<organism evidence="1">
    <name type="scientific">marine sediment metagenome</name>
    <dbReference type="NCBI Taxonomy" id="412755"/>
    <lineage>
        <taxon>unclassified sequences</taxon>
        <taxon>metagenomes</taxon>
        <taxon>ecological metagenomes</taxon>
    </lineage>
</organism>
<dbReference type="AlphaFoldDB" id="X0S2Q2"/>
<dbReference type="EMBL" id="BARS01005186">
    <property type="protein sequence ID" value="GAF69486.1"/>
    <property type="molecule type" value="Genomic_DNA"/>
</dbReference>
<evidence type="ECO:0000313" key="1">
    <source>
        <dbReference type="EMBL" id="GAF69486.1"/>
    </source>
</evidence>
<comment type="caution">
    <text evidence="1">The sequence shown here is derived from an EMBL/GenBank/DDBJ whole genome shotgun (WGS) entry which is preliminary data.</text>
</comment>
<gene>
    <name evidence="1" type="ORF">S01H1_10148</name>
</gene>
<sequence length="109" mass="12498">MAAQEDRLKAMKFERPEHIPCSVGLLPATWMKYRGELDALVRRHPIIFGAEQPERRDYDAVGDDKYRRGDHVDAWGCVWSNIRTGMAAMVTGHPVPTREAVRRLEPPDE</sequence>
<feature type="non-terminal residue" evidence="1">
    <location>
        <position position="109"/>
    </location>
</feature>
<name>X0S2Q2_9ZZZZ</name>